<name>A0ABY6K8Y9_9ARAC</name>
<dbReference type="EMBL" id="CP092864">
    <property type="protein sequence ID" value="UYV64160.1"/>
    <property type="molecule type" value="Genomic_DNA"/>
</dbReference>
<evidence type="ECO:0000313" key="2">
    <source>
        <dbReference type="Proteomes" id="UP001235939"/>
    </source>
</evidence>
<organism evidence="1 2">
    <name type="scientific">Cordylochernes scorpioides</name>
    <dbReference type="NCBI Taxonomy" id="51811"/>
    <lineage>
        <taxon>Eukaryota</taxon>
        <taxon>Metazoa</taxon>
        <taxon>Ecdysozoa</taxon>
        <taxon>Arthropoda</taxon>
        <taxon>Chelicerata</taxon>
        <taxon>Arachnida</taxon>
        <taxon>Pseudoscorpiones</taxon>
        <taxon>Cheliferoidea</taxon>
        <taxon>Chernetidae</taxon>
        <taxon>Cordylochernes</taxon>
    </lineage>
</organism>
<dbReference type="Proteomes" id="UP001235939">
    <property type="component" value="Chromosome 02"/>
</dbReference>
<evidence type="ECO:0000313" key="1">
    <source>
        <dbReference type="EMBL" id="UYV64160.1"/>
    </source>
</evidence>
<sequence>MAKSPSFVKPVDSVLEFIKAKVNKCDLSKLAYELGEVVPPESRIVDLKRLILNSKSYKGEFAKHLLETLIEVRERTERIKQKE</sequence>
<keyword evidence="2" id="KW-1185">Reference proteome</keyword>
<proteinExistence type="predicted"/>
<gene>
    <name evidence="1" type="ORF">LAZ67_2006818</name>
</gene>
<reference evidence="1 2" key="1">
    <citation type="submission" date="2022-01" db="EMBL/GenBank/DDBJ databases">
        <title>A chromosomal length assembly of Cordylochernes scorpioides.</title>
        <authorList>
            <person name="Zeh D."/>
            <person name="Zeh J."/>
        </authorList>
    </citation>
    <scope>NUCLEOTIDE SEQUENCE [LARGE SCALE GENOMIC DNA]</scope>
    <source>
        <strain evidence="1">IN4F17</strain>
        <tissue evidence="1">Whole Body</tissue>
    </source>
</reference>
<accession>A0ABY6K8Y9</accession>
<protein>
    <submittedName>
        <fullName evidence="1">Uncharacterized protein</fullName>
    </submittedName>
</protein>